<dbReference type="OrthoDB" id="1695907at2759"/>
<keyword evidence="2" id="KW-1185">Reference proteome</keyword>
<dbReference type="Proteomes" id="UP000515121">
    <property type="component" value="Unplaced"/>
</dbReference>
<keyword evidence="1" id="KW-0472">Membrane</keyword>
<name>A0A6P5Z7Q9_DURZI</name>
<dbReference type="GO" id="GO:0007142">
    <property type="term" value="P:male meiosis II"/>
    <property type="evidence" value="ECO:0007669"/>
    <property type="project" value="InterPro"/>
</dbReference>
<proteinExistence type="predicted"/>
<gene>
    <name evidence="3" type="primary">LOC111298285</name>
</gene>
<dbReference type="PANTHER" id="PTHR33318:SF16">
    <property type="entry name" value="FK506-BINDING NUCLEAR-LIKE PROTEIN"/>
    <property type="match status" value="1"/>
</dbReference>
<keyword evidence="1" id="KW-1133">Transmembrane helix</keyword>
<reference evidence="3" key="1">
    <citation type="submission" date="2025-08" db="UniProtKB">
        <authorList>
            <consortium name="RefSeq"/>
        </authorList>
    </citation>
    <scope>IDENTIFICATION</scope>
    <source>
        <tissue evidence="3">Fruit stalk</tissue>
    </source>
</reference>
<feature type="transmembrane region" description="Helical" evidence="1">
    <location>
        <begin position="23"/>
        <end position="43"/>
    </location>
</feature>
<accession>A0A6P5Z7Q9</accession>
<dbReference type="PANTHER" id="PTHR33318">
    <property type="entry name" value="ASPARTYL/GLUTAMYL-TRNA(ASN/GLN) AMIDOTRANSFERASE SUBUNIT"/>
    <property type="match status" value="1"/>
</dbReference>
<dbReference type="KEGG" id="dzi:111298285"/>
<dbReference type="AlphaFoldDB" id="A0A6P5Z7Q9"/>
<evidence type="ECO:0000313" key="3">
    <source>
        <dbReference type="RefSeq" id="XP_022748804.1"/>
    </source>
</evidence>
<dbReference type="InterPro" id="IPR039300">
    <property type="entry name" value="JASON"/>
</dbReference>
<keyword evidence="1" id="KW-0812">Transmembrane</keyword>
<evidence type="ECO:0000256" key="1">
    <source>
        <dbReference type="SAM" id="Phobius"/>
    </source>
</evidence>
<dbReference type="RefSeq" id="XP_022748804.1">
    <property type="nucleotide sequence ID" value="XM_022893069.1"/>
</dbReference>
<organism evidence="2 3">
    <name type="scientific">Durio zibethinus</name>
    <name type="common">Durian</name>
    <dbReference type="NCBI Taxonomy" id="66656"/>
    <lineage>
        <taxon>Eukaryota</taxon>
        <taxon>Viridiplantae</taxon>
        <taxon>Streptophyta</taxon>
        <taxon>Embryophyta</taxon>
        <taxon>Tracheophyta</taxon>
        <taxon>Spermatophyta</taxon>
        <taxon>Magnoliopsida</taxon>
        <taxon>eudicotyledons</taxon>
        <taxon>Gunneridae</taxon>
        <taxon>Pentapetalae</taxon>
        <taxon>rosids</taxon>
        <taxon>malvids</taxon>
        <taxon>Malvales</taxon>
        <taxon>Malvaceae</taxon>
        <taxon>Helicteroideae</taxon>
        <taxon>Durio</taxon>
    </lineage>
</organism>
<sequence>MGCCLGCFGIYTKRKPGKPPNRILPGDLGLTSTYVCIFISYLIRVKSLKRYRVSRSGRKVSFNINAQTHEPIPAEKTIAYQFSQSVEEEESEKNGAETGKGRVPYLTWNQQRELHWFTWMRTRPRIKCHFVLQQMENLKSLGIGNTRIRSQYLWSVLNPVENTTQWKEIKARAAPPPKHKRKKNIELKEEPLIPFSSKLRSNCSPYYNQSKTLLQDKAVDASLTNWLISPTTDLVVVCL</sequence>
<evidence type="ECO:0000313" key="2">
    <source>
        <dbReference type="Proteomes" id="UP000515121"/>
    </source>
</evidence>
<dbReference type="GeneID" id="111298285"/>
<protein>
    <submittedName>
        <fullName evidence="3">Uncharacterized protein LOC111298285</fullName>
    </submittedName>
</protein>